<accession>A0A8T0PPB5</accession>
<gene>
    <name evidence="6" type="ORF">PVAP13_8KG353400</name>
</gene>
<proteinExistence type="inferred from homology"/>
<evidence type="ECO:0000256" key="4">
    <source>
        <dbReference type="RuleBase" id="RU369070"/>
    </source>
</evidence>
<dbReference type="FunFam" id="3.90.226.10:FF:000027">
    <property type="entry name" value="Probable 3-hydroxyisobutyryl-CoA hydrolase 2"/>
    <property type="match status" value="1"/>
</dbReference>
<dbReference type="InterPro" id="IPR032259">
    <property type="entry name" value="HIBYL-CoA-H"/>
</dbReference>
<dbReference type="CDD" id="cd06558">
    <property type="entry name" value="crotonase-like"/>
    <property type="match status" value="1"/>
</dbReference>
<comment type="caution">
    <text evidence="6">The sequence shown here is derived from an EMBL/GenBank/DDBJ whole genome shotgun (WGS) entry which is preliminary data.</text>
</comment>
<sequence length="422" mass="47032">MISGEIERHSTSNVRFGSLRRGLETLACMPARGKEEMASLHYSGSTAGGVDSDQLLVEANGSTRTLILNRPKQLNALSSTMIKELLRSFIAYQKDDGVKLLIMKGKGRAFCAGGDIVVYSQAILDVGWKWGADLFENLYFLNYIIATSIKPQVSLLTGIVMGGGAGISLNGRFRVVTDKTVFAMPETALGFFPDVSYFLSRLPGFYGEYVALAGARLDGEEMLACGLATHFVRSNRLPLLEESLKKVDTSNTFVVCGIIDQFSEHPSLKENSSLKRLEIINKCFSKRTIEEIISALEQVASNLSDEWVTATIQSLKKASPTSLKITLRSIREGRTQSVGDCLRREYRMVCHVVRGDFSRDLFEGCRAIMIEKDKNPKWMPPSLDQVHEEAVEQYFSKIDDPQWEELNLPSRHSHGRNIESKL</sequence>
<evidence type="ECO:0000313" key="6">
    <source>
        <dbReference type="EMBL" id="KAG2563460.1"/>
    </source>
</evidence>
<comment type="similarity">
    <text evidence="4">Belongs to the enoyl-CoA hydratase/isomerase family.</text>
</comment>
<dbReference type="Proteomes" id="UP000823388">
    <property type="component" value="Chromosome 8K"/>
</dbReference>
<keyword evidence="7" id="KW-1185">Reference proteome</keyword>
<comment type="pathway">
    <text evidence="4">Amino-acid degradation; L-valine degradation.</text>
</comment>
<dbReference type="PANTHER" id="PTHR43176:SF3">
    <property type="entry name" value="3-HYDROXYISOBUTYRYL-COA HYDROLASE, MITOCHONDRIAL"/>
    <property type="match status" value="1"/>
</dbReference>
<keyword evidence="3 4" id="KW-0378">Hydrolase</keyword>
<dbReference type="Pfam" id="PF16113">
    <property type="entry name" value="ECH_2"/>
    <property type="match status" value="1"/>
</dbReference>
<dbReference type="SUPFAM" id="SSF52096">
    <property type="entry name" value="ClpP/crotonase"/>
    <property type="match status" value="1"/>
</dbReference>
<dbReference type="EMBL" id="CM029051">
    <property type="protein sequence ID" value="KAG2563460.1"/>
    <property type="molecule type" value="Genomic_DNA"/>
</dbReference>
<evidence type="ECO:0000256" key="2">
    <source>
        <dbReference type="ARBA" id="ARBA00011915"/>
    </source>
</evidence>
<organism evidence="6 7">
    <name type="scientific">Panicum virgatum</name>
    <name type="common">Blackwell switchgrass</name>
    <dbReference type="NCBI Taxonomy" id="38727"/>
    <lineage>
        <taxon>Eukaryota</taxon>
        <taxon>Viridiplantae</taxon>
        <taxon>Streptophyta</taxon>
        <taxon>Embryophyta</taxon>
        <taxon>Tracheophyta</taxon>
        <taxon>Spermatophyta</taxon>
        <taxon>Magnoliopsida</taxon>
        <taxon>Liliopsida</taxon>
        <taxon>Poales</taxon>
        <taxon>Poaceae</taxon>
        <taxon>PACMAD clade</taxon>
        <taxon>Panicoideae</taxon>
        <taxon>Panicodae</taxon>
        <taxon>Paniceae</taxon>
        <taxon>Panicinae</taxon>
        <taxon>Panicum</taxon>
        <taxon>Panicum sect. Hiantes</taxon>
    </lineage>
</organism>
<comment type="function">
    <text evidence="4">Hydrolyzes 3-hydroxyisobutyryl-CoA (HIBYL-CoA), a saline catabolite. Has high activity toward isobutyryl-CoA. Could be an isobutyryl-CoA dehydrogenase that functions in valine catabolism.</text>
</comment>
<dbReference type="GO" id="GO:0006574">
    <property type="term" value="P:L-valine catabolic process"/>
    <property type="evidence" value="ECO:0007669"/>
    <property type="project" value="UniProtKB-UniRule"/>
</dbReference>
<dbReference type="Gene3D" id="3.90.226.10">
    <property type="entry name" value="2-enoyl-CoA Hydratase, Chain A, domain 1"/>
    <property type="match status" value="1"/>
</dbReference>
<protein>
    <recommendedName>
        <fullName evidence="2 4">3-hydroxyisobutyryl-CoA hydrolase</fullName>
        <shortName evidence="4">HIB-CoA hydrolase</shortName>
        <shortName evidence="4">HIBYL-CoA-H</shortName>
        <ecNumber evidence="2 4">3.1.2.4</ecNumber>
    </recommendedName>
    <alternativeName>
        <fullName evidence="4">3-hydroxyisobutyryl-coenzyme A hydrolase</fullName>
    </alternativeName>
</protein>
<dbReference type="AlphaFoldDB" id="A0A8T0PPB5"/>
<evidence type="ECO:0000256" key="3">
    <source>
        <dbReference type="ARBA" id="ARBA00022801"/>
    </source>
</evidence>
<evidence type="ECO:0000256" key="1">
    <source>
        <dbReference type="ARBA" id="ARBA00001709"/>
    </source>
</evidence>
<evidence type="ECO:0000259" key="5">
    <source>
        <dbReference type="Pfam" id="PF16113"/>
    </source>
</evidence>
<dbReference type="InterPro" id="IPR029045">
    <property type="entry name" value="ClpP/crotonase-like_dom_sf"/>
</dbReference>
<dbReference type="NCBIfam" id="NF004127">
    <property type="entry name" value="PRK05617.1"/>
    <property type="match status" value="1"/>
</dbReference>
<comment type="catalytic activity">
    <reaction evidence="1 4">
        <text>3-hydroxy-2-methylpropanoyl-CoA + H2O = 3-hydroxy-2-methylpropanoate + CoA + H(+)</text>
        <dbReference type="Rhea" id="RHEA:20888"/>
        <dbReference type="ChEBI" id="CHEBI:11805"/>
        <dbReference type="ChEBI" id="CHEBI:15377"/>
        <dbReference type="ChEBI" id="CHEBI:15378"/>
        <dbReference type="ChEBI" id="CHEBI:57287"/>
        <dbReference type="ChEBI" id="CHEBI:57340"/>
        <dbReference type="EC" id="3.1.2.4"/>
    </reaction>
</comment>
<dbReference type="EC" id="3.1.2.4" evidence="2 4"/>
<dbReference type="PANTHER" id="PTHR43176">
    <property type="entry name" value="3-HYDROXYISOBUTYRYL-COA HYDROLASE-RELATED"/>
    <property type="match status" value="1"/>
</dbReference>
<feature type="domain" description="Enoyl-CoA hydratase/isomerase" evidence="5">
    <location>
        <begin position="64"/>
        <end position="395"/>
    </location>
</feature>
<dbReference type="GO" id="GO:0003860">
    <property type="term" value="F:3-hydroxyisobutyryl-CoA hydrolase activity"/>
    <property type="evidence" value="ECO:0007669"/>
    <property type="project" value="UniProtKB-UniRule"/>
</dbReference>
<dbReference type="InterPro" id="IPR045004">
    <property type="entry name" value="ECH_dom"/>
</dbReference>
<reference evidence="6" key="1">
    <citation type="submission" date="2020-05" db="EMBL/GenBank/DDBJ databases">
        <title>WGS assembly of Panicum virgatum.</title>
        <authorList>
            <person name="Lovell J.T."/>
            <person name="Jenkins J."/>
            <person name="Shu S."/>
            <person name="Juenger T.E."/>
            <person name="Schmutz J."/>
        </authorList>
    </citation>
    <scope>NUCLEOTIDE SEQUENCE</scope>
    <source>
        <strain evidence="6">AP13</strain>
    </source>
</reference>
<evidence type="ECO:0000313" key="7">
    <source>
        <dbReference type="Proteomes" id="UP000823388"/>
    </source>
</evidence>
<name>A0A8T0PPB5_PANVG</name>